<dbReference type="Gene3D" id="1.10.1470.10">
    <property type="entry name" value="YjbJ"/>
    <property type="match status" value="1"/>
</dbReference>
<comment type="caution">
    <text evidence="4">The sequence shown here is derived from an EMBL/GenBank/DDBJ whole genome shotgun (WGS) entry which is preliminary data.</text>
</comment>
<dbReference type="InterPro" id="IPR036629">
    <property type="entry name" value="YjbJ_sf"/>
</dbReference>
<accession>A0A2G3PPZ2</accession>
<dbReference type="RefSeq" id="WP_099381054.1">
    <property type="nucleotide sequence ID" value="NZ_PEBD01000004.1"/>
</dbReference>
<proteinExistence type="inferred from homology"/>
<protein>
    <submittedName>
        <fullName evidence="4">CsbD family protein</fullName>
    </submittedName>
</protein>
<evidence type="ECO:0000256" key="2">
    <source>
        <dbReference type="SAM" id="MobiDB-lite"/>
    </source>
</evidence>
<organism evidence="4 5">
    <name type="scientific">Williamsia marianensis</name>
    <dbReference type="NCBI Taxonomy" id="85044"/>
    <lineage>
        <taxon>Bacteria</taxon>
        <taxon>Bacillati</taxon>
        <taxon>Actinomycetota</taxon>
        <taxon>Actinomycetes</taxon>
        <taxon>Mycobacteriales</taxon>
        <taxon>Nocardiaceae</taxon>
        <taxon>Williamsia</taxon>
    </lineage>
</organism>
<dbReference type="EMBL" id="PEBD01000004">
    <property type="protein sequence ID" value="PHV67874.1"/>
    <property type="molecule type" value="Genomic_DNA"/>
</dbReference>
<gene>
    <name evidence="4" type="ORF">CSW57_00825</name>
</gene>
<evidence type="ECO:0000313" key="5">
    <source>
        <dbReference type="Proteomes" id="UP000225108"/>
    </source>
</evidence>
<dbReference type="InterPro" id="IPR008462">
    <property type="entry name" value="CsbD"/>
</dbReference>
<name>A0A2G3PPZ2_WILMA</name>
<dbReference type="Proteomes" id="UP000225108">
    <property type="component" value="Unassembled WGS sequence"/>
</dbReference>
<reference evidence="4 5" key="1">
    <citation type="submission" date="2017-10" db="EMBL/GenBank/DDBJ databases">
        <title>The draft genome sequence of Williamsia sp. BULT 1.1 isolated from the semi-arid grassland soils from South Africa.</title>
        <authorList>
            <person name="Kabwe M.H."/>
            <person name="Govender N."/>
            <person name="Mutseka Lunga P."/>
            <person name="Vikram S."/>
            <person name="Makhalanyane T.P."/>
        </authorList>
    </citation>
    <scope>NUCLEOTIDE SEQUENCE [LARGE SCALE GENOMIC DNA]</scope>
    <source>
        <strain evidence="4 5">BULT 1.1</strain>
    </source>
</reference>
<feature type="region of interest" description="Disordered" evidence="2">
    <location>
        <begin position="1"/>
        <end position="38"/>
    </location>
</feature>
<dbReference type="AlphaFoldDB" id="A0A2G3PPZ2"/>
<dbReference type="Pfam" id="PF05532">
    <property type="entry name" value="CsbD"/>
    <property type="match status" value="1"/>
</dbReference>
<dbReference type="SUPFAM" id="SSF69047">
    <property type="entry name" value="Hypothetical protein YjbJ"/>
    <property type="match status" value="1"/>
</dbReference>
<feature type="domain" description="CsbD-like" evidence="3">
    <location>
        <begin position="5"/>
        <end position="55"/>
    </location>
</feature>
<evidence type="ECO:0000256" key="1">
    <source>
        <dbReference type="ARBA" id="ARBA00009129"/>
    </source>
</evidence>
<comment type="similarity">
    <text evidence="1">Belongs to the UPF0337 (CsbD) family.</text>
</comment>
<sequence length="65" mass="6712">MGIDDKLSNKTEDFGGKAKEVTGDLTGNDELKGEGKADQLSAAVKDGVEDTEDAATNIKNKLTGG</sequence>
<evidence type="ECO:0000259" key="3">
    <source>
        <dbReference type="Pfam" id="PF05532"/>
    </source>
</evidence>
<feature type="compositionally biased region" description="Basic and acidic residues" evidence="2">
    <location>
        <begin position="1"/>
        <end position="22"/>
    </location>
</feature>
<evidence type="ECO:0000313" key="4">
    <source>
        <dbReference type="EMBL" id="PHV67874.1"/>
    </source>
</evidence>